<proteinExistence type="predicted"/>
<reference evidence="2" key="1">
    <citation type="submission" date="2021-01" db="EMBL/GenBank/DDBJ databases">
        <authorList>
            <person name="Corre E."/>
            <person name="Pelletier E."/>
            <person name="Niang G."/>
            <person name="Scheremetjew M."/>
            <person name="Finn R."/>
            <person name="Kale V."/>
            <person name="Holt S."/>
            <person name="Cochrane G."/>
            <person name="Meng A."/>
            <person name="Brown T."/>
            <person name="Cohen L."/>
        </authorList>
    </citation>
    <scope>NUCLEOTIDE SEQUENCE</scope>
    <source>
        <strain evidence="2">CCMP722</strain>
    </source>
</reference>
<name>A0A7S0WNU4_9CHLO</name>
<gene>
    <name evidence="2" type="ORF">POBO1169_LOCUS12715</name>
</gene>
<dbReference type="AlphaFoldDB" id="A0A7S0WNU4"/>
<evidence type="ECO:0000313" key="2">
    <source>
        <dbReference type="EMBL" id="CAD8675468.1"/>
    </source>
</evidence>
<dbReference type="EMBL" id="HBFA01024975">
    <property type="protein sequence ID" value="CAD8675468.1"/>
    <property type="molecule type" value="Transcribed_RNA"/>
</dbReference>
<organism evidence="2">
    <name type="scientific">Pyramimonas obovata</name>
    <dbReference type="NCBI Taxonomy" id="1411642"/>
    <lineage>
        <taxon>Eukaryota</taxon>
        <taxon>Viridiplantae</taxon>
        <taxon>Chlorophyta</taxon>
        <taxon>Pyramimonadophyceae</taxon>
        <taxon>Pyramimonadales</taxon>
        <taxon>Pyramimonadaceae</taxon>
        <taxon>Pyramimonas</taxon>
        <taxon>Pyramimonas incertae sedis</taxon>
    </lineage>
</organism>
<evidence type="ECO:0000256" key="1">
    <source>
        <dbReference type="SAM" id="MobiDB-lite"/>
    </source>
</evidence>
<accession>A0A7S0WNU4</accession>
<sequence length="173" mass="19363">MPGSDTISMPHWLSEEEKMKHRYANPHTRTHSSLVTFKRQGEVIAVCHPLQKTGYKAPNAYGAKAIFEGETTTDHFSGRVRKVGDENKKKLMPYHPNASRNRPGETLSNTVGRRFLSNRNVSQIVLRDGDPDSLCAPKTTSKVYSEYNLNVVGMGNQGISSEVAKVIHAKQRR</sequence>
<protein>
    <submittedName>
        <fullName evidence="2">Uncharacterized protein</fullName>
    </submittedName>
</protein>
<feature type="region of interest" description="Disordered" evidence="1">
    <location>
        <begin position="83"/>
        <end position="108"/>
    </location>
</feature>